<dbReference type="STRING" id="1801990.A2V69_02430"/>
<accession>A0A1G2F3V7</accession>
<dbReference type="Pfam" id="PF04026">
    <property type="entry name" value="SpoVG"/>
    <property type="match status" value="1"/>
</dbReference>
<dbReference type="Gene3D" id="3.30.1120.40">
    <property type="entry name" value="Stage V sporulation protein G"/>
    <property type="match status" value="1"/>
</dbReference>
<dbReference type="EMBL" id="MHMT01000019">
    <property type="protein sequence ID" value="OGZ32452.1"/>
    <property type="molecule type" value="Genomic_DNA"/>
</dbReference>
<dbReference type="AlphaFoldDB" id="A0A1G2F3V7"/>
<gene>
    <name evidence="1" type="ORF">A2V69_02430</name>
</gene>
<sequence>MRINTNTEPMEFETLDIKIDDLKFCFKIVEMDKLKAIVSIDFGDFKIKGFRVNTSDYENERGEKIWITPPSYRDGGGRYHPIFFTSNKELWKKIESKLLDEYHKASTEHYKKRIGLDDEQQ</sequence>
<evidence type="ECO:0008006" key="3">
    <source>
        <dbReference type="Google" id="ProtNLM"/>
    </source>
</evidence>
<organism evidence="1 2">
    <name type="scientific">Candidatus Portnoybacteria bacterium RBG_13_40_8</name>
    <dbReference type="NCBI Taxonomy" id="1801990"/>
    <lineage>
        <taxon>Bacteria</taxon>
        <taxon>Candidatus Portnoyibacteriota</taxon>
    </lineage>
</organism>
<dbReference type="GO" id="GO:0030435">
    <property type="term" value="P:sporulation resulting in formation of a cellular spore"/>
    <property type="evidence" value="ECO:0007669"/>
    <property type="project" value="InterPro"/>
</dbReference>
<dbReference type="InterPro" id="IPR036751">
    <property type="entry name" value="SpoVG_sf"/>
</dbReference>
<dbReference type="InterPro" id="IPR007170">
    <property type="entry name" value="SpoVG"/>
</dbReference>
<evidence type="ECO:0000313" key="1">
    <source>
        <dbReference type="EMBL" id="OGZ32452.1"/>
    </source>
</evidence>
<reference evidence="1 2" key="1">
    <citation type="journal article" date="2016" name="Nat. Commun.">
        <title>Thousands of microbial genomes shed light on interconnected biogeochemical processes in an aquifer system.</title>
        <authorList>
            <person name="Anantharaman K."/>
            <person name="Brown C.T."/>
            <person name="Hug L.A."/>
            <person name="Sharon I."/>
            <person name="Castelle C.J."/>
            <person name="Probst A.J."/>
            <person name="Thomas B.C."/>
            <person name="Singh A."/>
            <person name="Wilkins M.J."/>
            <person name="Karaoz U."/>
            <person name="Brodie E.L."/>
            <person name="Williams K.H."/>
            <person name="Hubbard S.S."/>
            <person name="Banfield J.F."/>
        </authorList>
    </citation>
    <scope>NUCLEOTIDE SEQUENCE [LARGE SCALE GENOMIC DNA]</scope>
</reference>
<protein>
    <recommendedName>
        <fullName evidence="3">SpoVG family protein</fullName>
    </recommendedName>
</protein>
<proteinExistence type="predicted"/>
<comment type="caution">
    <text evidence="1">The sequence shown here is derived from an EMBL/GenBank/DDBJ whole genome shotgun (WGS) entry which is preliminary data.</text>
</comment>
<dbReference type="SUPFAM" id="SSF160537">
    <property type="entry name" value="SpoVG-like"/>
    <property type="match status" value="1"/>
</dbReference>
<name>A0A1G2F3V7_9BACT</name>
<dbReference type="Proteomes" id="UP000177810">
    <property type="component" value="Unassembled WGS sequence"/>
</dbReference>
<evidence type="ECO:0000313" key="2">
    <source>
        <dbReference type="Proteomes" id="UP000177810"/>
    </source>
</evidence>